<dbReference type="AlphaFoldDB" id="U5ESR2"/>
<dbReference type="PANTHER" id="PTHR10094:SF32">
    <property type="entry name" value="EUCALYPTUS, ISOFORM B"/>
    <property type="match status" value="1"/>
</dbReference>
<dbReference type="EMBL" id="GANO01004716">
    <property type="protein sequence ID" value="JAB55155.1"/>
    <property type="molecule type" value="mRNA"/>
</dbReference>
<evidence type="ECO:0000313" key="2">
    <source>
        <dbReference type="EMBL" id="JAB55155.1"/>
    </source>
</evidence>
<protein>
    <submittedName>
        <fullName evidence="2">Putative sterol carrier protein-2</fullName>
    </submittedName>
</protein>
<feature type="non-terminal residue" evidence="2">
    <location>
        <position position="1"/>
    </location>
</feature>
<dbReference type="Pfam" id="PF02036">
    <property type="entry name" value="SCP2"/>
    <property type="match status" value="1"/>
</dbReference>
<organism evidence="2">
    <name type="scientific">Corethrella appendiculata</name>
    <dbReference type="NCBI Taxonomy" id="1370023"/>
    <lineage>
        <taxon>Eukaryota</taxon>
        <taxon>Metazoa</taxon>
        <taxon>Ecdysozoa</taxon>
        <taxon>Arthropoda</taxon>
        <taxon>Hexapoda</taxon>
        <taxon>Insecta</taxon>
        <taxon>Pterygota</taxon>
        <taxon>Neoptera</taxon>
        <taxon>Endopterygota</taxon>
        <taxon>Diptera</taxon>
        <taxon>Nematocera</taxon>
        <taxon>Culicoidea</taxon>
        <taxon>Chaoboridae</taxon>
        <taxon>Corethrella</taxon>
    </lineage>
</organism>
<evidence type="ECO:0000259" key="1">
    <source>
        <dbReference type="Pfam" id="PF02036"/>
    </source>
</evidence>
<feature type="domain" description="SCP2" evidence="1">
    <location>
        <begin position="26"/>
        <end position="107"/>
    </location>
</feature>
<accession>U5ESR2</accession>
<proteinExistence type="evidence at transcript level"/>
<dbReference type="SUPFAM" id="SSF55718">
    <property type="entry name" value="SCP-like"/>
    <property type="match status" value="1"/>
</dbReference>
<dbReference type="PANTHER" id="PTHR10094">
    <property type="entry name" value="STEROL CARRIER PROTEIN 2 SCP-2 FAMILY PROTEIN"/>
    <property type="match status" value="1"/>
</dbReference>
<sequence length="113" mass="12693">VNMEQVIEKVKAKMAAVAADPSYERKVFAIFQYHVKTKSGVEDWVLDLVDLKIYKGKVATPDVTITLDEETFVQIASKQIEMKAAREQGKIVITGDDEKAKLLAHVIQQLFLS</sequence>
<name>U5ESR2_9DIPT</name>
<dbReference type="InterPro" id="IPR036527">
    <property type="entry name" value="SCP2_sterol-bd_dom_sf"/>
</dbReference>
<dbReference type="Gene3D" id="3.30.1050.10">
    <property type="entry name" value="SCP2 sterol-binding domain"/>
    <property type="match status" value="1"/>
</dbReference>
<dbReference type="InterPro" id="IPR003033">
    <property type="entry name" value="SCP2_sterol-bd_dom"/>
</dbReference>
<dbReference type="GO" id="GO:0005829">
    <property type="term" value="C:cytosol"/>
    <property type="evidence" value="ECO:0007669"/>
    <property type="project" value="TreeGrafter"/>
</dbReference>
<reference evidence="2" key="1">
    <citation type="journal article" date="2014" name="Insect Biochem. Mol. Biol.">
        <title>An insight into the sialome of the frog biting fly, Corethrella appendiculata.</title>
        <authorList>
            <person name="Ribeiro J.M.C."/>
            <person name="Chagas A.C."/>
            <person name="Pham V.M."/>
            <person name="Lounibos L.P."/>
            <person name="Calvo E."/>
        </authorList>
    </citation>
    <scope>NUCLEOTIDE SEQUENCE</scope>
    <source>
        <tissue evidence="2">Salivary glands</tissue>
    </source>
</reference>